<evidence type="ECO:0000313" key="1">
    <source>
        <dbReference type="EMBL" id="MBA8924542.1"/>
    </source>
</evidence>
<comment type="caution">
    <text evidence="1">The sequence shown here is derived from an EMBL/GenBank/DDBJ whole genome shotgun (WGS) entry which is preliminary data.</text>
</comment>
<dbReference type="EMBL" id="JACJID010000001">
    <property type="protein sequence ID" value="MBA8924542.1"/>
    <property type="molecule type" value="Genomic_DNA"/>
</dbReference>
<organism evidence="1 2">
    <name type="scientific">Kutzneria viridogrisea</name>
    <dbReference type="NCBI Taxonomy" id="47990"/>
    <lineage>
        <taxon>Bacteria</taxon>
        <taxon>Bacillati</taxon>
        <taxon>Actinomycetota</taxon>
        <taxon>Actinomycetes</taxon>
        <taxon>Pseudonocardiales</taxon>
        <taxon>Pseudonocardiaceae</taxon>
        <taxon>Kutzneria</taxon>
    </lineage>
</organism>
<name>A0ABR6BCE0_9PSEU</name>
<protein>
    <submittedName>
        <fullName evidence="1">Uncharacterized protein</fullName>
    </submittedName>
</protein>
<reference evidence="1 2" key="1">
    <citation type="submission" date="2020-08" db="EMBL/GenBank/DDBJ databases">
        <title>Genomic Encyclopedia of Archaeal and Bacterial Type Strains, Phase II (KMG-II): from individual species to whole genera.</title>
        <authorList>
            <person name="Goeker M."/>
        </authorList>
    </citation>
    <scope>NUCLEOTIDE SEQUENCE [LARGE SCALE GENOMIC DNA]</scope>
    <source>
        <strain evidence="1 2">DSM 43850</strain>
    </source>
</reference>
<evidence type="ECO:0000313" key="2">
    <source>
        <dbReference type="Proteomes" id="UP000517916"/>
    </source>
</evidence>
<accession>A0ABR6BCE0</accession>
<gene>
    <name evidence="1" type="ORF">BC739_001739</name>
</gene>
<dbReference type="RefSeq" id="WP_318296067.1">
    <property type="nucleotide sequence ID" value="NZ_BAAABQ010000001.1"/>
</dbReference>
<sequence>MGGLWWWIHARSVREVLETFAEVEVVDAPAAISQAEERHLEEIDIDASVMPPGLDELRATRDSQRGVPGFGALANRQVVYLRQNGDGDDPATYLMEIGRDGRRIRQVETNEDGVATKTDAEDWPFNPPLVDLFDPHLRDQEVDRDEFERAWVGAQRANGR</sequence>
<keyword evidence="2" id="KW-1185">Reference proteome</keyword>
<dbReference type="Proteomes" id="UP000517916">
    <property type="component" value="Unassembled WGS sequence"/>
</dbReference>
<proteinExistence type="predicted"/>